<dbReference type="GO" id="GO:0008270">
    <property type="term" value="F:zinc ion binding"/>
    <property type="evidence" value="ECO:0007669"/>
    <property type="project" value="UniProtKB-KW"/>
</dbReference>
<dbReference type="SMART" id="SM00382">
    <property type="entry name" value="AAA"/>
    <property type="match status" value="1"/>
</dbReference>
<gene>
    <name evidence="15" type="ORF">PGLA2088_LOCUS22440</name>
</gene>
<keyword evidence="2" id="KW-0813">Transport</keyword>
<keyword evidence="9 12" id="KW-1133">Transmembrane helix</keyword>
<dbReference type="SUPFAM" id="SSF52540">
    <property type="entry name" value="P-loop containing nucleoside triphosphate hydrolases"/>
    <property type="match status" value="1"/>
</dbReference>
<feature type="compositionally biased region" description="Gly residues" evidence="11">
    <location>
        <begin position="789"/>
        <end position="799"/>
    </location>
</feature>
<dbReference type="GO" id="GO:0005524">
    <property type="term" value="F:ATP binding"/>
    <property type="evidence" value="ECO:0007669"/>
    <property type="project" value="UniProtKB-KW"/>
</dbReference>
<evidence type="ECO:0000256" key="11">
    <source>
        <dbReference type="SAM" id="MobiDB-lite"/>
    </source>
</evidence>
<evidence type="ECO:0000313" key="15">
    <source>
        <dbReference type="EMBL" id="CAE8681450.1"/>
    </source>
</evidence>
<dbReference type="InterPro" id="IPR003593">
    <property type="entry name" value="AAA+_ATPase"/>
</dbReference>
<dbReference type="GO" id="GO:0090374">
    <property type="term" value="P:oligopeptide export from mitochondrion"/>
    <property type="evidence" value="ECO:0007669"/>
    <property type="project" value="TreeGrafter"/>
</dbReference>
<keyword evidence="10 12" id="KW-0472">Membrane</keyword>
<accession>A0A813JJ77</accession>
<evidence type="ECO:0000259" key="13">
    <source>
        <dbReference type="PROSITE" id="PS50893"/>
    </source>
</evidence>
<dbReference type="PANTHER" id="PTHR43394:SF5">
    <property type="entry name" value="ABC TRANSPORTER B FAMILY"/>
    <property type="match status" value="1"/>
</dbReference>
<comment type="subcellular location">
    <subcellularLocation>
        <location evidence="1">Membrane</location>
        <topology evidence="1">Multi-pass membrane protein</topology>
    </subcellularLocation>
</comment>
<feature type="transmembrane region" description="Helical" evidence="12">
    <location>
        <begin position="72"/>
        <end position="92"/>
    </location>
</feature>
<keyword evidence="7" id="KW-0862">Zinc</keyword>
<keyword evidence="4" id="KW-0479">Metal-binding</keyword>
<proteinExistence type="predicted"/>
<dbReference type="Gene3D" id="3.30.60.90">
    <property type="match status" value="1"/>
</dbReference>
<keyword evidence="3 12" id="KW-0812">Transmembrane</keyword>
<dbReference type="InterPro" id="IPR027417">
    <property type="entry name" value="P-loop_NTPase"/>
</dbReference>
<evidence type="ECO:0000256" key="4">
    <source>
        <dbReference type="ARBA" id="ARBA00022723"/>
    </source>
</evidence>
<protein>
    <recommendedName>
        <fullName evidence="17">ATP-dependent transporter ycf16</fullName>
    </recommendedName>
</protein>
<feature type="compositionally biased region" description="Basic and acidic residues" evidence="11">
    <location>
        <begin position="810"/>
        <end position="821"/>
    </location>
</feature>
<dbReference type="GO" id="GO:0015421">
    <property type="term" value="F:ABC-type oligopeptide transporter activity"/>
    <property type="evidence" value="ECO:0007669"/>
    <property type="project" value="TreeGrafter"/>
</dbReference>
<dbReference type="GO" id="GO:0016887">
    <property type="term" value="F:ATP hydrolysis activity"/>
    <property type="evidence" value="ECO:0007669"/>
    <property type="project" value="InterPro"/>
</dbReference>
<dbReference type="PROSITE" id="PS50893">
    <property type="entry name" value="ABC_TRANSPORTER_2"/>
    <property type="match status" value="1"/>
</dbReference>
<evidence type="ECO:0000256" key="2">
    <source>
        <dbReference type="ARBA" id="ARBA00022448"/>
    </source>
</evidence>
<feature type="domain" description="ABC transmembrane type-1" evidence="14">
    <location>
        <begin position="204"/>
        <end position="488"/>
    </location>
</feature>
<evidence type="ECO:0008006" key="17">
    <source>
        <dbReference type="Google" id="ProtNLM"/>
    </source>
</evidence>
<dbReference type="InterPro" id="IPR039421">
    <property type="entry name" value="Type_1_exporter"/>
</dbReference>
<dbReference type="InterPro" id="IPR036640">
    <property type="entry name" value="ABC1_TM_sf"/>
</dbReference>
<dbReference type="Proteomes" id="UP000626109">
    <property type="component" value="Unassembled WGS sequence"/>
</dbReference>
<evidence type="ECO:0000256" key="1">
    <source>
        <dbReference type="ARBA" id="ARBA00004141"/>
    </source>
</evidence>
<dbReference type="SUPFAM" id="SSF57850">
    <property type="entry name" value="RING/U-box"/>
    <property type="match status" value="1"/>
</dbReference>
<evidence type="ECO:0000256" key="10">
    <source>
        <dbReference type="ARBA" id="ARBA00023136"/>
    </source>
</evidence>
<dbReference type="SUPFAM" id="SSF90123">
    <property type="entry name" value="ABC transporter transmembrane region"/>
    <property type="match status" value="1"/>
</dbReference>
<evidence type="ECO:0000256" key="6">
    <source>
        <dbReference type="ARBA" id="ARBA00022771"/>
    </source>
</evidence>
<keyword evidence="5" id="KW-0547">Nucleotide-binding</keyword>
<dbReference type="EMBL" id="CAJNNW010025958">
    <property type="protein sequence ID" value="CAE8681450.1"/>
    <property type="molecule type" value="Genomic_DNA"/>
</dbReference>
<evidence type="ECO:0000256" key="3">
    <source>
        <dbReference type="ARBA" id="ARBA00022692"/>
    </source>
</evidence>
<evidence type="ECO:0000256" key="8">
    <source>
        <dbReference type="ARBA" id="ARBA00022840"/>
    </source>
</evidence>
<feature type="transmembrane region" description="Helical" evidence="12">
    <location>
        <begin position="201"/>
        <end position="220"/>
    </location>
</feature>
<name>A0A813JJ77_POLGL</name>
<evidence type="ECO:0000256" key="5">
    <source>
        <dbReference type="ARBA" id="ARBA00022741"/>
    </source>
</evidence>
<dbReference type="InterPro" id="IPR003439">
    <property type="entry name" value="ABC_transporter-like_ATP-bd"/>
</dbReference>
<dbReference type="InterPro" id="IPR017871">
    <property type="entry name" value="ABC_transporter-like_CS"/>
</dbReference>
<dbReference type="PANTHER" id="PTHR43394">
    <property type="entry name" value="ATP-DEPENDENT PERMEASE MDL1, MITOCHONDRIAL"/>
    <property type="match status" value="1"/>
</dbReference>
<keyword evidence="8" id="KW-0067">ATP-binding</keyword>
<dbReference type="Pfam" id="PF00005">
    <property type="entry name" value="ABC_tran"/>
    <property type="match status" value="1"/>
</dbReference>
<feature type="domain" description="ABC transporter" evidence="13">
    <location>
        <begin position="523"/>
        <end position="776"/>
    </location>
</feature>
<feature type="transmembrane region" description="Helical" evidence="12">
    <location>
        <begin position="39"/>
        <end position="60"/>
    </location>
</feature>
<dbReference type="PROSITE" id="PS00211">
    <property type="entry name" value="ABC_TRANSPORTER_1"/>
    <property type="match status" value="1"/>
</dbReference>
<comment type="caution">
    <text evidence="15">The sequence shown here is derived from an EMBL/GenBank/DDBJ whole genome shotgun (WGS) entry which is preliminary data.</text>
</comment>
<organism evidence="15 16">
    <name type="scientific">Polarella glacialis</name>
    <name type="common">Dinoflagellate</name>
    <dbReference type="NCBI Taxonomy" id="89957"/>
    <lineage>
        <taxon>Eukaryota</taxon>
        <taxon>Sar</taxon>
        <taxon>Alveolata</taxon>
        <taxon>Dinophyceae</taxon>
        <taxon>Suessiales</taxon>
        <taxon>Suessiaceae</taxon>
        <taxon>Polarella</taxon>
    </lineage>
</organism>
<reference evidence="15" key="1">
    <citation type="submission" date="2021-02" db="EMBL/GenBank/DDBJ databases">
        <authorList>
            <person name="Dougan E. K."/>
            <person name="Rhodes N."/>
            <person name="Thang M."/>
            <person name="Chan C."/>
        </authorList>
    </citation>
    <scope>NUCLEOTIDE SEQUENCE</scope>
</reference>
<dbReference type="Pfam" id="PF00664">
    <property type="entry name" value="ABC_membrane"/>
    <property type="match status" value="1"/>
</dbReference>
<sequence>MAPGATAAAAAAQRIAALDLGEAKLLAQLSHKVSVRRRAAFVAAYISVTALCFGLGILAVDLGASDAESAAGGHELLCLATAIAALQAVFFLTKRLVSKLLTTPDIELDLQAVHLHSLHFAVDAFDHSCDICGEEIADGESFRCRLCDFDYCLDCFKRSKKLQDWGLLRGDKGVKVPDRLRQAGMGAFFCRALGLLRSYSGHLFVTASCLLVNVVCRLFVPSIEGKLFDDLIDRNSDAFFGRIRFLVIYWIGQTFFQSAQRLAARLMSRQLRLDLRLKLFERLLSQDVAFFDATRAGAMAQRVEGDVEDMSRPVPLLINNVLQSVVLIVGALICCLISSARLTVLSAACVGPMIYLTKVSAEWGASLNNAMTACEEEANSVVTEAMTNIRHVRAFSAERHEAGKYSRVLSRLFRKMRKEAYGDLIVENLEGSLEFLVQILVLCFGGMLILQDHEEAGSVGGLIAFTMYWGILRDGVDSIQSMFSELAQAAGAAQRVFDLLDISPDIPLDEGVELQRESFLGRVVFEDVHFTYQSRPEKPVLRGLSLEVPAGSTCALVGRSGAGKSTLMHLLLRFYDPQQGQILIDGVPLTALSLRSLHDLTGFVSQDTKLSYGSVRENLTYGLPWVRPEEGELEAAGREANCSEFVEEMEEGYDAKVGEGGVRLSGGQRQRLAIARAFLRRPRLLVLDEATSHLDSENEQLVQAAIDRLIHGTRVSSSSFASVTAARCTVILIAHRLSTVRNADVIAVVHDGCVAEKGSHDELMQLEDGIYAKLIAKQAERAANVLPEDGGGGGGGGDAGRAADPNVDGLFDKVLGRRDSSESGSSSSKGSGGSSGSSKGSGGSSSESSEEDCEASDAVSFEASTPKSGR</sequence>
<evidence type="ECO:0000256" key="12">
    <source>
        <dbReference type="SAM" id="Phobius"/>
    </source>
</evidence>
<dbReference type="Gene3D" id="1.20.1560.10">
    <property type="entry name" value="ABC transporter type 1, transmembrane domain"/>
    <property type="match status" value="1"/>
</dbReference>
<dbReference type="GO" id="GO:0005743">
    <property type="term" value="C:mitochondrial inner membrane"/>
    <property type="evidence" value="ECO:0007669"/>
    <property type="project" value="TreeGrafter"/>
</dbReference>
<evidence type="ECO:0000259" key="14">
    <source>
        <dbReference type="PROSITE" id="PS50929"/>
    </source>
</evidence>
<dbReference type="Gene3D" id="3.40.50.300">
    <property type="entry name" value="P-loop containing nucleotide triphosphate hydrolases"/>
    <property type="match status" value="1"/>
</dbReference>
<keyword evidence="6" id="KW-0863">Zinc-finger</keyword>
<dbReference type="PROSITE" id="PS50929">
    <property type="entry name" value="ABC_TM1F"/>
    <property type="match status" value="1"/>
</dbReference>
<dbReference type="InterPro" id="IPR043145">
    <property type="entry name" value="Znf_ZZ_sf"/>
</dbReference>
<evidence type="ECO:0000256" key="9">
    <source>
        <dbReference type="ARBA" id="ARBA00022989"/>
    </source>
</evidence>
<feature type="region of interest" description="Disordered" evidence="11">
    <location>
        <begin position="785"/>
        <end position="870"/>
    </location>
</feature>
<evidence type="ECO:0000256" key="7">
    <source>
        <dbReference type="ARBA" id="ARBA00022833"/>
    </source>
</evidence>
<dbReference type="InterPro" id="IPR011527">
    <property type="entry name" value="ABC1_TM_dom"/>
</dbReference>
<evidence type="ECO:0000313" key="16">
    <source>
        <dbReference type="Proteomes" id="UP000626109"/>
    </source>
</evidence>
<dbReference type="AlphaFoldDB" id="A0A813JJ77"/>
<feature type="compositionally biased region" description="Gly residues" evidence="11">
    <location>
        <begin position="830"/>
        <end position="843"/>
    </location>
</feature>
<dbReference type="FunFam" id="3.40.50.300:FF:000836">
    <property type="entry name" value="ABC transporter B family member 25"/>
    <property type="match status" value="1"/>
</dbReference>